<protein>
    <submittedName>
        <fullName evidence="2">Luquin 2</fullName>
    </submittedName>
</protein>
<proteinExistence type="evidence at transcript level"/>
<feature type="signal peptide" evidence="1">
    <location>
        <begin position="1"/>
        <end position="24"/>
    </location>
</feature>
<reference evidence="2" key="2">
    <citation type="submission" date="2017-02" db="EMBL/GenBank/DDBJ databases">
        <authorList>
            <person name="Peterson S.W."/>
        </authorList>
    </citation>
    <scope>NUCLEOTIDE SEQUENCE</scope>
</reference>
<name>A0A1X9WEG6_DERRE</name>
<feature type="chain" id="PRO_5012327091" evidence="1">
    <location>
        <begin position="25"/>
        <end position="113"/>
    </location>
</feature>
<sequence length="113" mass="12446">MRAMQHTMVSCCLLVVIMCTLGEGTKVPPWKPQGRFGKRQSLRSEGGSLVPAIGFLTNPEVPVEALFTDTQMAQFQTKPRLCSVSGNVDYPVCEFTGPLSRKDSRDSSSFFDL</sequence>
<evidence type="ECO:0000256" key="1">
    <source>
        <dbReference type="SAM" id="SignalP"/>
    </source>
</evidence>
<dbReference type="EMBL" id="KY659299">
    <property type="protein sequence ID" value="ARS01400.1"/>
    <property type="molecule type" value="mRNA"/>
</dbReference>
<reference evidence="2" key="1">
    <citation type="journal article" date="2017" name="Peptides">
        <title>Neuropeptides predicted from the transcriptome analysis of the gray garden slug Deroceras reticulatum.</title>
        <authorList>
            <person name="Ahn S.J."/>
            <person name="Martin R."/>
            <person name="Rao S."/>
            <person name="Choi M.Y."/>
        </authorList>
    </citation>
    <scope>NUCLEOTIDE SEQUENCE</scope>
</reference>
<accession>A0A1X9WEG6</accession>
<organism evidence="2">
    <name type="scientific">Deroceras reticulatum</name>
    <name type="common">Gray garden slug</name>
    <dbReference type="NCBI Taxonomy" id="145610"/>
    <lineage>
        <taxon>Eukaryota</taxon>
        <taxon>Metazoa</taxon>
        <taxon>Spiralia</taxon>
        <taxon>Lophotrochozoa</taxon>
        <taxon>Mollusca</taxon>
        <taxon>Gastropoda</taxon>
        <taxon>Heterobranchia</taxon>
        <taxon>Euthyneura</taxon>
        <taxon>Panpulmonata</taxon>
        <taxon>Eupulmonata</taxon>
        <taxon>Stylommatophora</taxon>
        <taxon>Helicina</taxon>
        <taxon>Limacoidea</taxon>
        <taxon>Agriolimacidae</taxon>
        <taxon>Deroceras</taxon>
    </lineage>
</organism>
<dbReference type="AlphaFoldDB" id="A0A1X9WEG6"/>
<keyword evidence="1" id="KW-0732">Signal</keyword>
<evidence type="ECO:0000313" key="2">
    <source>
        <dbReference type="EMBL" id="ARS01400.1"/>
    </source>
</evidence>